<feature type="transmembrane region" description="Helical" evidence="7">
    <location>
        <begin position="47"/>
        <end position="66"/>
    </location>
</feature>
<sequence length="362" mass="39809">MLTVLSALFVFGVSVVILPPIISFLNFKGIGDKIDERRMHTSFIPTAGGLGVLLPALVTIFMFSNILNDFDLVIIGLCISMVFVTGLIDDLKNLMAIIKLVALIIPTCIIMFFLDLKIESFHGLFGVYEIPEMVGVPLTLLVIVFLTNAFNLIDGVDGLLSTVSSFVFMVFGAWFLSIGAYSFALISLAFLGGTIAFLVYNWAPARVFMGDSGSLSIGFAVSILALAFLKANDSLPIENAYKIISPVTVITALVVYPVFDTFRVFFLRIIERRSPFSADKKHIHHFLCELNFSARLISITLLGFNALIFSAVFALSGIDDSVLFIGVALFLLMCSLVMPISKRIYLTILREQDLRKQKVGVN</sequence>
<feature type="transmembrane region" description="Helical" evidence="7">
    <location>
        <begin position="72"/>
        <end position="89"/>
    </location>
</feature>
<keyword evidence="4 7" id="KW-0812">Transmembrane</keyword>
<feature type="transmembrane region" description="Helical" evidence="7">
    <location>
        <begin position="183"/>
        <end position="203"/>
    </location>
</feature>
<dbReference type="EMBL" id="JAKZGS010000033">
    <property type="protein sequence ID" value="MCH7400194.1"/>
    <property type="molecule type" value="Genomic_DNA"/>
</dbReference>
<keyword evidence="3 8" id="KW-0808">Transferase</keyword>
<reference evidence="8" key="1">
    <citation type="submission" date="2022-03" db="EMBL/GenBank/DDBJ databases">
        <title>De novo assembled genomes of Belliella spp. (Cyclobacteriaceae) strains.</title>
        <authorList>
            <person name="Szabo A."/>
            <person name="Korponai K."/>
            <person name="Felfoldi T."/>
        </authorList>
    </citation>
    <scope>NUCLEOTIDE SEQUENCE</scope>
    <source>
        <strain evidence="8">DSM 107340</strain>
    </source>
</reference>
<proteinExistence type="predicted"/>
<dbReference type="PANTHER" id="PTHR22926">
    <property type="entry name" value="PHOSPHO-N-ACETYLMURAMOYL-PENTAPEPTIDE-TRANSFERASE"/>
    <property type="match status" value="1"/>
</dbReference>
<feature type="transmembrane region" description="Helical" evidence="7">
    <location>
        <begin position="96"/>
        <end position="114"/>
    </location>
</feature>
<dbReference type="InterPro" id="IPR018480">
    <property type="entry name" value="PNAcMuramoyl-5peptid_Trfase_CS"/>
</dbReference>
<keyword evidence="6 7" id="KW-0472">Membrane</keyword>
<protein>
    <submittedName>
        <fullName evidence="8">Undecaprenyl/decaprenyl-phosphate alpha-N-acetylglucosaminyl 1-phosphate transferase</fullName>
    </submittedName>
</protein>
<keyword evidence="2" id="KW-1003">Cell membrane</keyword>
<feature type="transmembrane region" description="Helical" evidence="7">
    <location>
        <begin position="134"/>
        <end position="152"/>
    </location>
</feature>
<accession>A0ABS9UUU5</accession>
<dbReference type="CDD" id="cd06853">
    <property type="entry name" value="GT_WecA_like"/>
    <property type="match status" value="1"/>
</dbReference>
<evidence type="ECO:0000256" key="1">
    <source>
        <dbReference type="ARBA" id="ARBA00004651"/>
    </source>
</evidence>
<evidence type="ECO:0000256" key="5">
    <source>
        <dbReference type="ARBA" id="ARBA00022989"/>
    </source>
</evidence>
<evidence type="ECO:0000313" key="8">
    <source>
        <dbReference type="EMBL" id="MCH7400194.1"/>
    </source>
</evidence>
<gene>
    <name evidence="8" type="ORF">MM236_19530</name>
</gene>
<evidence type="ECO:0000256" key="4">
    <source>
        <dbReference type="ARBA" id="ARBA00022692"/>
    </source>
</evidence>
<keyword evidence="5 7" id="KW-1133">Transmembrane helix</keyword>
<feature type="transmembrane region" description="Helical" evidence="7">
    <location>
        <begin position="321"/>
        <end position="340"/>
    </location>
</feature>
<evidence type="ECO:0000256" key="3">
    <source>
        <dbReference type="ARBA" id="ARBA00022679"/>
    </source>
</evidence>
<feature type="transmembrane region" description="Helical" evidence="7">
    <location>
        <begin position="215"/>
        <end position="231"/>
    </location>
</feature>
<dbReference type="PROSITE" id="PS01348">
    <property type="entry name" value="MRAY_2"/>
    <property type="match status" value="1"/>
</dbReference>
<evidence type="ECO:0000256" key="7">
    <source>
        <dbReference type="SAM" id="Phobius"/>
    </source>
</evidence>
<dbReference type="RefSeq" id="WP_241276685.1">
    <property type="nucleotide sequence ID" value="NZ_JAKZGS010000033.1"/>
</dbReference>
<feature type="transmembrane region" description="Helical" evidence="7">
    <location>
        <begin position="6"/>
        <end position="27"/>
    </location>
</feature>
<name>A0ABS9UUU5_9BACT</name>
<evidence type="ECO:0000256" key="2">
    <source>
        <dbReference type="ARBA" id="ARBA00022475"/>
    </source>
</evidence>
<keyword evidence="9" id="KW-1185">Reference proteome</keyword>
<dbReference type="GO" id="GO:0016740">
    <property type="term" value="F:transferase activity"/>
    <property type="evidence" value="ECO:0007669"/>
    <property type="project" value="UniProtKB-KW"/>
</dbReference>
<feature type="transmembrane region" description="Helical" evidence="7">
    <location>
        <begin position="296"/>
        <end position="315"/>
    </location>
</feature>
<evidence type="ECO:0000256" key="6">
    <source>
        <dbReference type="ARBA" id="ARBA00023136"/>
    </source>
</evidence>
<dbReference type="InterPro" id="IPR000715">
    <property type="entry name" value="Glycosyl_transferase_4"/>
</dbReference>
<feature type="transmembrane region" description="Helical" evidence="7">
    <location>
        <begin position="159"/>
        <end position="177"/>
    </location>
</feature>
<organism evidence="8 9">
    <name type="scientific">Belliella calami</name>
    <dbReference type="NCBI Taxonomy" id="2923436"/>
    <lineage>
        <taxon>Bacteria</taxon>
        <taxon>Pseudomonadati</taxon>
        <taxon>Bacteroidota</taxon>
        <taxon>Cytophagia</taxon>
        <taxon>Cytophagales</taxon>
        <taxon>Cyclobacteriaceae</taxon>
        <taxon>Belliella</taxon>
    </lineage>
</organism>
<dbReference type="Proteomes" id="UP001165488">
    <property type="component" value="Unassembled WGS sequence"/>
</dbReference>
<feature type="transmembrane region" description="Helical" evidence="7">
    <location>
        <begin position="243"/>
        <end position="266"/>
    </location>
</feature>
<dbReference type="PANTHER" id="PTHR22926:SF3">
    <property type="entry name" value="UNDECAPRENYL-PHOSPHATE ALPHA-N-ACETYLGLUCOSAMINYL 1-PHOSPHATE TRANSFERASE"/>
    <property type="match status" value="1"/>
</dbReference>
<comment type="subcellular location">
    <subcellularLocation>
        <location evidence="1">Cell membrane</location>
        <topology evidence="1">Multi-pass membrane protein</topology>
    </subcellularLocation>
</comment>
<dbReference type="Pfam" id="PF00953">
    <property type="entry name" value="Glycos_transf_4"/>
    <property type="match status" value="1"/>
</dbReference>
<comment type="caution">
    <text evidence="8">The sequence shown here is derived from an EMBL/GenBank/DDBJ whole genome shotgun (WGS) entry which is preliminary data.</text>
</comment>
<evidence type="ECO:0000313" key="9">
    <source>
        <dbReference type="Proteomes" id="UP001165488"/>
    </source>
</evidence>